<accession>A0ABD3MSD1</accession>
<dbReference type="AlphaFoldDB" id="A0ABD3MSD1"/>
<evidence type="ECO:0000313" key="1">
    <source>
        <dbReference type="EMBL" id="KAL3766879.1"/>
    </source>
</evidence>
<reference evidence="1 2" key="1">
    <citation type="submission" date="2024-10" db="EMBL/GenBank/DDBJ databases">
        <title>Updated reference genomes for cyclostephanoid diatoms.</title>
        <authorList>
            <person name="Roberts W.R."/>
            <person name="Alverson A.J."/>
        </authorList>
    </citation>
    <scope>NUCLEOTIDE SEQUENCE [LARGE SCALE GENOMIC DNA]</scope>
    <source>
        <strain evidence="1 2">AJA232-27</strain>
    </source>
</reference>
<dbReference type="Proteomes" id="UP001530293">
    <property type="component" value="Unassembled WGS sequence"/>
</dbReference>
<evidence type="ECO:0008006" key="3">
    <source>
        <dbReference type="Google" id="ProtNLM"/>
    </source>
</evidence>
<sequence>MMAAIVMTVVVISFVDLLASWLLFDSSIHRNVHRPIVPSASITARDGVAALPPVSYRRQDGIVGEGGAASSSSLVLSSTAATASCASENIWSLPNGRVQFDCPLSFAGLSMQNGEIKSDSSISSSISLWDPTLLGSGGSGAVFSFSTRNNFNNVSPISTPNTNKQTIRNNHDRIAIKVSWKQSRASVVNECSILQSLENVPHVVRCLGQPNPYPYEDGRVMIALNPVVTSDTSPDSITSSVNNVKPGVAQINAVKCILETMVGMLQSGVYTIDVQPLIDRDSGDVIFIDFTEAHRFSYPITSMDESALVGFCTEMLALIPDSLKEVASEMLKQELQSSDEMMKSPLPEKVVDVLERIWFG</sequence>
<evidence type="ECO:0000313" key="2">
    <source>
        <dbReference type="Proteomes" id="UP001530293"/>
    </source>
</evidence>
<name>A0ABD3MSD1_9STRA</name>
<organism evidence="1 2">
    <name type="scientific">Discostella pseudostelligera</name>
    <dbReference type="NCBI Taxonomy" id="259834"/>
    <lineage>
        <taxon>Eukaryota</taxon>
        <taxon>Sar</taxon>
        <taxon>Stramenopiles</taxon>
        <taxon>Ochrophyta</taxon>
        <taxon>Bacillariophyta</taxon>
        <taxon>Coscinodiscophyceae</taxon>
        <taxon>Thalassiosirophycidae</taxon>
        <taxon>Stephanodiscales</taxon>
        <taxon>Stephanodiscaceae</taxon>
        <taxon>Discostella</taxon>
    </lineage>
</organism>
<dbReference type="EMBL" id="JALLBG020000079">
    <property type="protein sequence ID" value="KAL3766879.1"/>
    <property type="molecule type" value="Genomic_DNA"/>
</dbReference>
<keyword evidence="2" id="KW-1185">Reference proteome</keyword>
<protein>
    <recommendedName>
        <fullName evidence="3">Protein kinase domain-containing protein</fullName>
    </recommendedName>
</protein>
<comment type="caution">
    <text evidence="1">The sequence shown here is derived from an EMBL/GenBank/DDBJ whole genome shotgun (WGS) entry which is preliminary data.</text>
</comment>
<proteinExistence type="predicted"/>
<gene>
    <name evidence="1" type="ORF">ACHAWU_007969</name>
</gene>